<protein>
    <recommendedName>
        <fullName evidence="1">protein acetyllysine N-acetyltransferase</fullName>
        <ecNumber evidence="1">2.3.1.286</ecNumber>
    </recommendedName>
</protein>
<dbReference type="EC" id="2.3.1.286" evidence="1"/>
<organism evidence="6 7">
    <name type="scientific">Bacillus cereus</name>
    <dbReference type="NCBI Taxonomy" id="1396"/>
    <lineage>
        <taxon>Bacteria</taxon>
        <taxon>Bacillati</taxon>
        <taxon>Bacillota</taxon>
        <taxon>Bacilli</taxon>
        <taxon>Bacillales</taxon>
        <taxon>Bacillaceae</taxon>
        <taxon>Bacillus</taxon>
        <taxon>Bacillus cereus group</taxon>
    </lineage>
</organism>
<dbReference type="Proteomes" id="UP000308444">
    <property type="component" value="Unassembled WGS sequence"/>
</dbReference>
<dbReference type="SUPFAM" id="SSF52467">
    <property type="entry name" value="DHS-like NAD/FAD-binding domain"/>
    <property type="match status" value="1"/>
</dbReference>
<gene>
    <name evidence="6" type="ORF">FC695_14005</name>
</gene>
<feature type="non-terminal residue" evidence="6">
    <location>
        <position position="110"/>
    </location>
</feature>
<comment type="caution">
    <text evidence="4">Lacks conserved residue(s) required for the propagation of feature annotation.</text>
</comment>
<keyword evidence="3" id="KW-0520">NAD</keyword>
<evidence type="ECO:0000313" key="7">
    <source>
        <dbReference type="Proteomes" id="UP000308444"/>
    </source>
</evidence>
<dbReference type="PROSITE" id="PS50305">
    <property type="entry name" value="SIRTUIN"/>
    <property type="match status" value="1"/>
</dbReference>
<dbReference type="GO" id="GO:0070403">
    <property type="term" value="F:NAD+ binding"/>
    <property type="evidence" value="ECO:0007669"/>
    <property type="project" value="InterPro"/>
</dbReference>
<dbReference type="InterPro" id="IPR003000">
    <property type="entry name" value="Sirtuin"/>
</dbReference>
<name>A0A9X9F694_BACCE</name>
<accession>A0A9X9F694</accession>
<dbReference type="GO" id="GO:0017136">
    <property type="term" value="F:histone deacetylase activity, NAD-dependent"/>
    <property type="evidence" value="ECO:0007669"/>
    <property type="project" value="TreeGrafter"/>
</dbReference>
<dbReference type="InterPro" id="IPR050134">
    <property type="entry name" value="NAD-dep_sirtuin_deacylases"/>
</dbReference>
<evidence type="ECO:0000256" key="3">
    <source>
        <dbReference type="ARBA" id="ARBA00023027"/>
    </source>
</evidence>
<dbReference type="PANTHER" id="PTHR11085">
    <property type="entry name" value="NAD-DEPENDENT PROTEIN DEACYLASE SIRTUIN-5, MITOCHONDRIAL-RELATED"/>
    <property type="match status" value="1"/>
</dbReference>
<dbReference type="InterPro" id="IPR026591">
    <property type="entry name" value="Sirtuin_cat_small_dom_sf"/>
</dbReference>
<dbReference type="Gene3D" id="3.40.50.1220">
    <property type="entry name" value="TPP-binding domain"/>
    <property type="match status" value="1"/>
</dbReference>
<dbReference type="PANTHER" id="PTHR11085:SF4">
    <property type="entry name" value="NAD-DEPENDENT PROTEIN DEACYLASE"/>
    <property type="match status" value="1"/>
</dbReference>
<dbReference type="AlphaFoldDB" id="A0A9X9F694"/>
<comment type="caution">
    <text evidence="6">The sequence shown here is derived from an EMBL/GenBank/DDBJ whole genome shotgun (WGS) entry which is preliminary data.</text>
</comment>
<evidence type="ECO:0000313" key="6">
    <source>
        <dbReference type="EMBL" id="TKJ03465.1"/>
    </source>
</evidence>
<evidence type="ECO:0000256" key="2">
    <source>
        <dbReference type="ARBA" id="ARBA00022679"/>
    </source>
</evidence>
<sequence length="110" mass="12768">MQQFEEVRSILEKAKKITVLTGAGASTESGIPDFRSANGLYADANVEMYLSRGYYNRSPKEFWKHYKEIFQINTFHQYKPNRGHRFLAELEEQGKDITILTQNIDGLHQL</sequence>
<evidence type="ECO:0000259" key="5">
    <source>
        <dbReference type="PROSITE" id="PS50305"/>
    </source>
</evidence>
<keyword evidence="2" id="KW-0808">Transferase</keyword>
<dbReference type="InterPro" id="IPR026590">
    <property type="entry name" value="Ssirtuin_cat_dom"/>
</dbReference>
<proteinExistence type="predicted"/>
<reference evidence="6 7" key="1">
    <citation type="journal article" date="2019" name="Environ. Microbiol.">
        <title>An active ?-lactamase is a part of an orchestrated cell wall stress resistance network of Bacillus subtilis and related rhizosphere species.</title>
        <authorList>
            <person name="Bucher T."/>
            <person name="Keren-Paz A."/>
            <person name="Hausser J."/>
            <person name="Olender T."/>
            <person name="Cytryn E."/>
            <person name="Kolodkin-Gal I."/>
        </authorList>
    </citation>
    <scope>NUCLEOTIDE SEQUENCE [LARGE SCALE GENOMIC DNA]</scope>
    <source>
        <strain evidence="6 7">I32</strain>
    </source>
</reference>
<evidence type="ECO:0000256" key="4">
    <source>
        <dbReference type="PROSITE-ProRule" id="PRU00236"/>
    </source>
</evidence>
<dbReference type="Gene3D" id="3.30.1600.10">
    <property type="entry name" value="SIR2/SIRT2 'Small Domain"/>
    <property type="match status" value="1"/>
</dbReference>
<evidence type="ECO:0000256" key="1">
    <source>
        <dbReference type="ARBA" id="ARBA00012928"/>
    </source>
</evidence>
<feature type="domain" description="Deacetylase sirtuin-type" evidence="5">
    <location>
        <begin position="1"/>
        <end position="110"/>
    </location>
</feature>
<dbReference type="InterPro" id="IPR029035">
    <property type="entry name" value="DHS-like_NAD/FAD-binding_dom"/>
</dbReference>
<dbReference type="Pfam" id="PF02146">
    <property type="entry name" value="SIR2"/>
    <property type="match status" value="1"/>
</dbReference>
<dbReference type="EMBL" id="SZOH01000849">
    <property type="protein sequence ID" value="TKJ03465.1"/>
    <property type="molecule type" value="Genomic_DNA"/>
</dbReference>